<evidence type="ECO:0000313" key="7">
    <source>
        <dbReference type="Proteomes" id="UP001500889"/>
    </source>
</evidence>
<reference evidence="6 7" key="1">
    <citation type="submission" date="2024-02" db="EMBL/GenBank/DDBJ databases">
        <title>A chromosome-level genome assembly of Drosophila madeirensis, a fruit fly species endemic to Madeira island.</title>
        <authorList>
            <person name="Tomihara K."/>
            <person name="Llopart A."/>
            <person name="Yamamoto D."/>
        </authorList>
    </citation>
    <scope>NUCLEOTIDE SEQUENCE [LARGE SCALE GENOMIC DNA]</scope>
    <source>
        <strain evidence="6 7">RF1</strain>
    </source>
</reference>
<dbReference type="GO" id="GO:0006355">
    <property type="term" value="P:regulation of DNA-templated transcription"/>
    <property type="evidence" value="ECO:0007669"/>
    <property type="project" value="TreeGrafter"/>
</dbReference>
<dbReference type="Gene3D" id="1.20.920.10">
    <property type="entry name" value="Bromodomain-like"/>
    <property type="match status" value="1"/>
</dbReference>
<dbReference type="Pfam" id="PF00439">
    <property type="entry name" value="Bromodomain"/>
    <property type="match status" value="1"/>
</dbReference>
<dbReference type="GO" id="GO:0000785">
    <property type="term" value="C:chromatin"/>
    <property type="evidence" value="ECO:0007669"/>
    <property type="project" value="TreeGrafter"/>
</dbReference>
<dbReference type="SUPFAM" id="SSF47370">
    <property type="entry name" value="Bromodomain"/>
    <property type="match status" value="1"/>
</dbReference>
<dbReference type="InterPro" id="IPR050935">
    <property type="entry name" value="Bromo_chromatin_reader"/>
</dbReference>
<dbReference type="EMBL" id="AP029266">
    <property type="protein sequence ID" value="BFG00841.1"/>
    <property type="molecule type" value="Genomic_DNA"/>
</dbReference>
<organism evidence="6 7">
    <name type="scientific">Drosophila madeirensis</name>
    <name type="common">Fruit fly</name>
    <dbReference type="NCBI Taxonomy" id="30013"/>
    <lineage>
        <taxon>Eukaryota</taxon>
        <taxon>Metazoa</taxon>
        <taxon>Ecdysozoa</taxon>
        <taxon>Arthropoda</taxon>
        <taxon>Hexapoda</taxon>
        <taxon>Insecta</taxon>
        <taxon>Pterygota</taxon>
        <taxon>Neoptera</taxon>
        <taxon>Endopterygota</taxon>
        <taxon>Diptera</taxon>
        <taxon>Brachycera</taxon>
        <taxon>Muscomorpha</taxon>
        <taxon>Ephydroidea</taxon>
        <taxon>Drosophilidae</taxon>
        <taxon>Drosophila</taxon>
        <taxon>Sophophora</taxon>
    </lineage>
</organism>
<keyword evidence="1 2" id="KW-0103">Bromodomain</keyword>
<dbReference type="AlphaFoldDB" id="A0AAU9FZ58"/>
<evidence type="ECO:0000256" key="2">
    <source>
        <dbReference type="PROSITE-ProRule" id="PRU00035"/>
    </source>
</evidence>
<evidence type="ECO:0000313" key="6">
    <source>
        <dbReference type="EMBL" id="BFG00841.1"/>
    </source>
</evidence>
<dbReference type="SMART" id="SM00297">
    <property type="entry name" value="BROMO"/>
    <property type="match status" value="1"/>
</dbReference>
<dbReference type="GO" id="GO:0005634">
    <property type="term" value="C:nucleus"/>
    <property type="evidence" value="ECO:0007669"/>
    <property type="project" value="TreeGrafter"/>
</dbReference>
<sequence length="290" mass="32556">MDACKKIIEELLDMKHCHYAWPFYMPLNAENLGLTDYHDKIKKPMDLGSIKNKLENGHYSSVLEFAEDVRLVFSNCFKYFDPDNDYVGMAQELRNVFEMLYAQIPKEPVPNVPAHNTHIQGNMQGLSGKPLAFLKLTLSSNSEFDSDTDQDADPDTDSDSEDLAVKLKVAKFKLDMTFSKLRDLMEKDRQVKEMKKDIEKERVILEKVVQDLTEEILAVKAAFKKEKNVKVPAPISSLSSLDQARNASTTVPAGLSSLDQARNASTAVAATRSAASKAKRGRGRPRGKRN</sequence>
<feature type="compositionally biased region" description="Basic residues" evidence="4">
    <location>
        <begin position="277"/>
        <end position="290"/>
    </location>
</feature>
<dbReference type="PANTHER" id="PTHR22880:SF225">
    <property type="entry name" value="BROMODOMAIN-CONTAINING PROTEIN BET-1-RELATED"/>
    <property type="match status" value="1"/>
</dbReference>
<feature type="compositionally biased region" description="Polar residues" evidence="4">
    <location>
        <begin position="241"/>
        <end position="251"/>
    </location>
</feature>
<name>A0AAU9FZ58_DROMD</name>
<dbReference type="Proteomes" id="UP001500889">
    <property type="component" value="Chromosome A"/>
</dbReference>
<evidence type="ECO:0000256" key="1">
    <source>
        <dbReference type="ARBA" id="ARBA00023117"/>
    </source>
</evidence>
<feature type="region of interest" description="Disordered" evidence="4">
    <location>
        <begin position="241"/>
        <end position="290"/>
    </location>
</feature>
<dbReference type="PRINTS" id="PR00503">
    <property type="entry name" value="BROMODOMAIN"/>
</dbReference>
<dbReference type="PROSITE" id="PS50014">
    <property type="entry name" value="BROMODOMAIN_2"/>
    <property type="match status" value="1"/>
</dbReference>
<evidence type="ECO:0000259" key="5">
    <source>
        <dbReference type="PROSITE" id="PS50014"/>
    </source>
</evidence>
<feature type="domain" description="Bromo" evidence="5">
    <location>
        <begin position="15"/>
        <end position="87"/>
    </location>
</feature>
<protein>
    <submittedName>
        <fullName evidence="6">Bromodomain-containing protein 3-like</fullName>
    </submittedName>
</protein>
<dbReference type="InterPro" id="IPR036427">
    <property type="entry name" value="Bromodomain-like_sf"/>
</dbReference>
<evidence type="ECO:0000256" key="3">
    <source>
        <dbReference type="SAM" id="Coils"/>
    </source>
</evidence>
<dbReference type="PANTHER" id="PTHR22880">
    <property type="entry name" value="FALZ-RELATED BROMODOMAIN-CONTAINING PROTEINS"/>
    <property type="match status" value="1"/>
</dbReference>
<dbReference type="PROSITE" id="PS00633">
    <property type="entry name" value="BROMODOMAIN_1"/>
    <property type="match status" value="1"/>
</dbReference>
<keyword evidence="7" id="KW-1185">Reference proteome</keyword>
<feature type="coiled-coil region" evidence="3">
    <location>
        <begin position="181"/>
        <end position="215"/>
    </location>
</feature>
<dbReference type="GO" id="GO:0006338">
    <property type="term" value="P:chromatin remodeling"/>
    <property type="evidence" value="ECO:0007669"/>
    <property type="project" value="TreeGrafter"/>
</dbReference>
<proteinExistence type="predicted"/>
<keyword evidence="3" id="KW-0175">Coiled coil</keyword>
<accession>A0AAU9FZ58</accession>
<gene>
    <name evidence="6" type="ORF">DMAD_00752</name>
</gene>
<dbReference type="InterPro" id="IPR018359">
    <property type="entry name" value="Bromodomain_CS"/>
</dbReference>
<dbReference type="InterPro" id="IPR001487">
    <property type="entry name" value="Bromodomain"/>
</dbReference>
<feature type="compositionally biased region" description="Low complexity" evidence="4">
    <location>
        <begin position="261"/>
        <end position="276"/>
    </location>
</feature>
<evidence type="ECO:0000256" key="4">
    <source>
        <dbReference type="SAM" id="MobiDB-lite"/>
    </source>
</evidence>